<evidence type="ECO:0000256" key="1">
    <source>
        <dbReference type="SAM" id="SignalP"/>
    </source>
</evidence>
<keyword evidence="3" id="KW-1185">Reference proteome</keyword>
<feature type="chain" id="PRO_5046785056" evidence="1">
    <location>
        <begin position="20"/>
        <end position="125"/>
    </location>
</feature>
<protein>
    <submittedName>
        <fullName evidence="2">Uncharacterized protein</fullName>
    </submittedName>
</protein>
<feature type="signal peptide" evidence="1">
    <location>
        <begin position="1"/>
        <end position="19"/>
    </location>
</feature>
<evidence type="ECO:0000313" key="2">
    <source>
        <dbReference type="EMBL" id="MDQ8209549.1"/>
    </source>
</evidence>
<comment type="caution">
    <text evidence="2">The sequence shown here is derived from an EMBL/GenBank/DDBJ whole genome shotgun (WGS) entry which is preliminary data.</text>
</comment>
<proteinExistence type="predicted"/>
<dbReference type="EMBL" id="JARXHW010000082">
    <property type="protein sequence ID" value="MDQ8209549.1"/>
    <property type="molecule type" value="Genomic_DNA"/>
</dbReference>
<name>A0ABU1AZH2_9BACT</name>
<dbReference type="RefSeq" id="WP_308952466.1">
    <property type="nucleotide sequence ID" value="NZ_JARXHW010000082.1"/>
</dbReference>
<evidence type="ECO:0000313" key="3">
    <source>
        <dbReference type="Proteomes" id="UP001225316"/>
    </source>
</evidence>
<sequence length="125" mass="13752">MKAIAATILIMSAFTTASATDWAYPDPMTYEWTIRSATVGKIPKVNFTDSSVRAVIGALSNSMTFPLRVDASQISEEHFNKRITIQETDISWIEVLALVADVIEADILITKGKVILKPNHNQSAK</sequence>
<gene>
    <name evidence="2" type="ORF">QEH52_18635</name>
</gene>
<organism evidence="2 3">
    <name type="scientific">Thalassobacterium maritimum</name>
    <dbReference type="NCBI Taxonomy" id="3041265"/>
    <lineage>
        <taxon>Bacteria</taxon>
        <taxon>Pseudomonadati</taxon>
        <taxon>Verrucomicrobiota</taxon>
        <taxon>Opitutia</taxon>
        <taxon>Puniceicoccales</taxon>
        <taxon>Coraliomargaritaceae</taxon>
        <taxon>Thalassobacterium</taxon>
    </lineage>
</organism>
<keyword evidence="1" id="KW-0732">Signal</keyword>
<accession>A0ABU1AZH2</accession>
<reference evidence="2 3" key="1">
    <citation type="submission" date="2023-04" db="EMBL/GenBank/DDBJ databases">
        <title>A novel bacteria isolated from coastal sediment.</title>
        <authorList>
            <person name="Liu X.-J."/>
            <person name="Du Z.-J."/>
        </authorList>
    </citation>
    <scope>NUCLEOTIDE SEQUENCE [LARGE SCALE GENOMIC DNA]</scope>
    <source>
        <strain evidence="2 3">SDUM461003</strain>
    </source>
</reference>
<dbReference type="Proteomes" id="UP001225316">
    <property type="component" value="Unassembled WGS sequence"/>
</dbReference>